<dbReference type="KEGG" id="paro:CUV01_04310"/>
<proteinExistence type="predicted"/>
<sequence>MQVVRDATSGIGAGDVLCFATIHNEALRLPDFLRHYRKLGVDHFLLVVHDSDDGTLDLLEDQSDVSVWVSHGSYRDTRFGMDWMGWLLGRYGHGHWCLTVDADEFLIYPHWPHQDLHSLTSRLDEIGQPALGALMVDLYPKGSIGQPLPDGAVLPDALDWFDAGPYRMQVQQPKLNRWVQGGVRARTFFADRPDQAPTLNKLPLIKWNRRFAYANSTHSALPRRLNLSYDGPGDPRLTGVLLHTKFTPDIVQRSIEEKRRRQHFNRPDDYTAYYDALIAAPDLWHEGSVQLRDWRQLVELELMSDGGWHPAAGHAAEKT</sequence>
<dbReference type="Pfam" id="PF13704">
    <property type="entry name" value="Glyco_tranf_2_4"/>
    <property type="match status" value="1"/>
</dbReference>
<dbReference type="Proteomes" id="UP000233742">
    <property type="component" value="Chromosome"/>
</dbReference>
<keyword evidence="1" id="KW-0808">Transferase</keyword>
<dbReference type="InterPro" id="IPR029044">
    <property type="entry name" value="Nucleotide-diphossugar_trans"/>
</dbReference>
<dbReference type="OrthoDB" id="3010234at2"/>
<organism evidence="1 2">
    <name type="scientific">Paracoccus tegillarcae</name>
    <dbReference type="NCBI Taxonomy" id="1529068"/>
    <lineage>
        <taxon>Bacteria</taxon>
        <taxon>Pseudomonadati</taxon>
        <taxon>Pseudomonadota</taxon>
        <taxon>Alphaproteobacteria</taxon>
        <taxon>Rhodobacterales</taxon>
        <taxon>Paracoccaceae</taxon>
        <taxon>Paracoccus</taxon>
    </lineage>
</organism>
<gene>
    <name evidence="1" type="ORF">CUV01_04310</name>
</gene>
<evidence type="ECO:0000313" key="2">
    <source>
        <dbReference type="Proteomes" id="UP000233742"/>
    </source>
</evidence>
<dbReference type="GO" id="GO:0016740">
    <property type="term" value="F:transferase activity"/>
    <property type="evidence" value="ECO:0007669"/>
    <property type="project" value="UniProtKB-KW"/>
</dbReference>
<protein>
    <submittedName>
        <fullName evidence="1">Glycosyl transferase family 2</fullName>
    </submittedName>
</protein>
<keyword evidence="2" id="KW-1185">Reference proteome</keyword>
<name>A0A2K9ECQ2_9RHOB</name>
<reference evidence="1 2" key="1">
    <citation type="submission" date="2017-12" db="EMBL/GenBank/DDBJ databases">
        <authorList>
            <person name="Hurst M.R.H."/>
        </authorList>
    </citation>
    <scope>NUCLEOTIDE SEQUENCE [LARGE SCALE GENOMIC DNA]</scope>
    <source>
        <strain evidence="1 2">BM15</strain>
    </source>
</reference>
<dbReference type="EMBL" id="CP025408">
    <property type="protein sequence ID" value="AUH32708.1"/>
    <property type="molecule type" value="Genomic_DNA"/>
</dbReference>
<evidence type="ECO:0000313" key="1">
    <source>
        <dbReference type="EMBL" id="AUH32708.1"/>
    </source>
</evidence>
<accession>A0A2K9ECQ2</accession>
<dbReference type="AlphaFoldDB" id="A0A2K9ECQ2"/>
<dbReference type="SUPFAM" id="SSF53448">
    <property type="entry name" value="Nucleotide-diphospho-sugar transferases"/>
    <property type="match status" value="1"/>
</dbReference>